<protein>
    <recommendedName>
        <fullName evidence="1">Serine/threonine-protein phosphatase</fullName>
        <ecNumber evidence="1">3.1.3.16</ecNumber>
    </recommendedName>
</protein>
<reference evidence="4" key="1">
    <citation type="submission" date="2023-10" db="EMBL/GenBank/DDBJ databases">
        <title>Genome assembly of Pristionchus species.</title>
        <authorList>
            <person name="Yoshida K."/>
            <person name="Sommer R.J."/>
        </authorList>
    </citation>
    <scope>NUCLEOTIDE SEQUENCE</scope>
    <source>
        <strain evidence="4">RS5133</strain>
    </source>
</reference>
<gene>
    <name evidence="4" type="ORF">PFISCL1PPCAC_11557</name>
</gene>
<name>A0AAV5VNL1_9BILA</name>
<dbReference type="GO" id="GO:0005634">
    <property type="term" value="C:nucleus"/>
    <property type="evidence" value="ECO:0007669"/>
    <property type="project" value="TreeGrafter"/>
</dbReference>
<feature type="domain" description="Serine/threonine specific protein phosphatases" evidence="3">
    <location>
        <begin position="214"/>
        <end position="219"/>
    </location>
</feature>
<accession>A0AAV5VNL1</accession>
<keyword evidence="5" id="KW-1185">Reference proteome</keyword>
<evidence type="ECO:0000256" key="1">
    <source>
        <dbReference type="RuleBase" id="RU004273"/>
    </source>
</evidence>
<comment type="catalytic activity">
    <reaction evidence="1">
        <text>O-phospho-L-threonyl-[protein] + H2O = L-threonyl-[protein] + phosphate</text>
        <dbReference type="Rhea" id="RHEA:47004"/>
        <dbReference type="Rhea" id="RHEA-COMP:11060"/>
        <dbReference type="Rhea" id="RHEA-COMP:11605"/>
        <dbReference type="ChEBI" id="CHEBI:15377"/>
        <dbReference type="ChEBI" id="CHEBI:30013"/>
        <dbReference type="ChEBI" id="CHEBI:43474"/>
        <dbReference type="ChEBI" id="CHEBI:61977"/>
        <dbReference type="EC" id="3.1.3.16"/>
    </reaction>
</comment>
<dbReference type="PANTHER" id="PTHR11668">
    <property type="entry name" value="SERINE/THREONINE PROTEIN PHOSPHATASE"/>
    <property type="match status" value="1"/>
</dbReference>
<feature type="compositionally biased region" description="Basic and acidic residues" evidence="2">
    <location>
        <begin position="40"/>
        <end position="51"/>
    </location>
</feature>
<feature type="non-terminal residue" evidence="4">
    <location>
        <position position="1"/>
    </location>
</feature>
<proteinExistence type="inferred from homology"/>
<dbReference type="Gene3D" id="3.60.21.10">
    <property type="match status" value="1"/>
</dbReference>
<dbReference type="EMBL" id="BTSY01000003">
    <property type="protein sequence ID" value="GMT20260.1"/>
    <property type="molecule type" value="Genomic_DNA"/>
</dbReference>
<comment type="similarity">
    <text evidence="1">Belongs to the PPP phosphatase family.</text>
</comment>
<comment type="caution">
    <text evidence="4">The sequence shown here is derived from an EMBL/GenBank/DDBJ whole genome shotgun (WGS) entry which is preliminary data.</text>
</comment>
<dbReference type="Pfam" id="PF00149">
    <property type="entry name" value="Metallophos"/>
    <property type="match status" value="1"/>
</dbReference>
<dbReference type="PROSITE" id="PS00125">
    <property type="entry name" value="SER_THR_PHOSPHATASE"/>
    <property type="match status" value="1"/>
</dbReference>
<sequence>RSLPSPLCHPATVPSLPSTVPSPHLLPYTLPTMASNDTPQSDKTKEGKDDGYFNVENATVTGAETDGPKSKDEKKSDNEKNGGVKLTEEQKLAKNKAFIFGMAKRMLVKKYTEEYFPATSNDIKTVLKHVQKVFEAEPVMVHCKAPACVVGDIHGQYEDLQRIFTMFEVGGVQGYLNQRFVFLGDYVDRGKQSVEVVISLFCLKVCFPNEFILLRGNHECRPINKSYGFLAELRERYHKKDAMYLFEKFNHVFNYMPLVCILADKILCMHGGICPEMKSRDVFKEIPKPMKDSNVHPVAASLLWSDPMIGEPKYRPNRIRGLGIHFGEALLAEVMAKLDVKLVVRGHQMMMNGFNF</sequence>
<keyword evidence="1" id="KW-0378">Hydrolase</keyword>
<feature type="compositionally biased region" description="Low complexity" evidence="2">
    <location>
        <begin position="10"/>
        <end position="27"/>
    </location>
</feature>
<dbReference type="InterPro" id="IPR004843">
    <property type="entry name" value="Calcineurin-like_PHP"/>
</dbReference>
<evidence type="ECO:0000313" key="4">
    <source>
        <dbReference type="EMBL" id="GMT20260.1"/>
    </source>
</evidence>
<dbReference type="InterPro" id="IPR006186">
    <property type="entry name" value="Ser/Thr-sp_prot-phosphatase"/>
</dbReference>
<dbReference type="InterPro" id="IPR029052">
    <property type="entry name" value="Metallo-depent_PP-like"/>
</dbReference>
<evidence type="ECO:0000313" key="5">
    <source>
        <dbReference type="Proteomes" id="UP001432322"/>
    </source>
</evidence>
<dbReference type="InterPro" id="IPR050341">
    <property type="entry name" value="PP1_catalytic_subunit"/>
</dbReference>
<dbReference type="GO" id="GO:0004722">
    <property type="term" value="F:protein serine/threonine phosphatase activity"/>
    <property type="evidence" value="ECO:0007669"/>
    <property type="project" value="UniProtKB-EC"/>
</dbReference>
<dbReference type="PANTHER" id="PTHR11668:SF491">
    <property type="entry name" value="SERINE_THREONINE-PROTEIN PHOSPHATASE"/>
    <property type="match status" value="1"/>
</dbReference>
<feature type="non-terminal residue" evidence="4">
    <location>
        <position position="356"/>
    </location>
</feature>
<dbReference type="SUPFAM" id="SSF56300">
    <property type="entry name" value="Metallo-dependent phosphatases"/>
    <property type="match status" value="1"/>
</dbReference>
<organism evidence="4 5">
    <name type="scientific">Pristionchus fissidentatus</name>
    <dbReference type="NCBI Taxonomy" id="1538716"/>
    <lineage>
        <taxon>Eukaryota</taxon>
        <taxon>Metazoa</taxon>
        <taxon>Ecdysozoa</taxon>
        <taxon>Nematoda</taxon>
        <taxon>Chromadorea</taxon>
        <taxon>Rhabditida</taxon>
        <taxon>Rhabditina</taxon>
        <taxon>Diplogasteromorpha</taxon>
        <taxon>Diplogasteroidea</taxon>
        <taxon>Neodiplogasteridae</taxon>
        <taxon>Pristionchus</taxon>
    </lineage>
</organism>
<dbReference type="SMART" id="SM00156">
    <property type="entry name" value="PP2Ac"/>
    <property type="match status" value="1"/>
</dbReference>
<dbReference type="Proteomes" id="UP001432322">
    <property type="component" value="Unassembled WGS sequence"/>
</dbReference>
<dbReference type="CDD" id="cd00144">
    <property type="entry name" value="MPP_PPP_family"/>
    <property type="match status" value="1"/>
</dbReference>
<feature type="compositionally biased region" description="Basic and acidic residues" evidence="2">
    <location>
        <begin position="66"/>
        <end position="85"/>
    </location>
</feature>
<dbReference type="PRINTS" id="PR00114">
    <property type="entry name" value="STPHPHTASE"/>
</dbReference>
<dbReference type="EC" id="3.1.3.16" evidence="1"/>
<evidence type="ECO:0000259" key="3">
    <source>
        <dbReference type="PROSITE" id="PS00125"/>
    </source>
</evidence>
<feature type="region of interest" description="Disordered" evidence="2">
    <location>
        <begin position="1"/>
        <end position="85"/>
    </location>
</feature>
<dbReference type="GO" id="GO:0005737">
    <property type="term" value="C:cytoplasm"/>
    <property type="evidence" value="ECO:0007669"/>
    <property type="project" value="TreeGrafter"/>
</dbReference>
<evidence type="ECO:0000256" key="2">
    <source>
        <dbReference type="SAM" id="MobiDB-lite"/>
    </source>
</evidence>
<dbReference type="AlphaFoldDB" id="A0AAV5VNL1"/>